<comment type="caution">
    <text evidence="1">The sequence shown here is derived from an EMBL/GenBank/DDBJ whole genome shotgun (WGS) entry which is preliminary data.</text>
</comment>
<dbReference type="EMBL" id="JYDH01002573">
    <property type="protein sequence ID" value="KRY09207.1"/>
    <property type="molecule type" value="Genomic_DNA"/>
</dbReference>
<keyword evidence="2" id="KW-1185">Reference proteome</keyword>
<proteinExistence type="predicted"/>
<name>A0A0V0Z9I4_TRISP</name>
<reference evidence="1 2" key="1">
    <citation type="submission" date="2015-01" db="EMBL/GenBank/DDBJ databases">
        <title>Evolution of Trichinella species and genotypes.</title>
        <authorList>
            <person name="Korhonen P.K."/>
            <person name="Edoardo P."/>
            <person name="Giuseppe L.R."/>
            <person name="Gasser R.B."/>
        </authorList>
    </citation>
    <scope>NUCLEOTIDE SEQUENCE [LARGE SCALE GENOMIC DNA]</scope>
    <source>
        <strain evidence="1">ISS3</strain>
    </source>
</reference>
<evidence type="ECO:0000313" key="2">
    <source>
        <dbReference type="Proteomes" id="UP000054776"/>
    </source>
</evidence>
<accession>A0A0V0Z9I4</accession>
<organism evidence="1 2">
    <name type="scientific">Trichinella spiralis</name>
    <name type="common">Trichina worm</name>
    <dbReference type="NCBI Taxonomy" id="6334"/>
    <lineage>
        <taxon>Eukaryota</taxon>
        <taxon>Metazoa</taxon>
        <taxon>Ecdysozoa</taxon>
        <taxon>Nematoda</taxon>
        <taxon>Enoplea</taxon>
        <taxon>Dorylaimia</taxon>
        <taxon>Trichinellida</taxon>
        <taxon>Trichinellidae</taxon>
        <taxon>Trichinella</taxon>
    </lineage>
</organism>
<gene>
    <name evidence="1" type="ORF">T01_237</name>
</gene>
<sequence>MDFRLISGLYSVSSTDSCGCLGRSACLQWYQGMFAALRTVYSVSNVN</sequence>
<dbReference type="InParanoid" id="A0A0V0Z9I4"/>
<dbReference type="Proteomes" id="UP000054776">
    <property type="component" value="Unassembled WGS sequence"/>
</dbReference>
<protein>
    <submittedName>
        <fullName evidence="1">Uncharacterized protein</fullName>
    </submittedName>
</protein>
<evidence type="ECO:0000313" key="1">
    <source>
        <dbReference type="EMBL" id="KRY09207.1"/>
    </source>
</evidence>
<dbReference type="AlphaFoldDB" id="A0A0V0Z9I4"/>